<dbReference type="GO" id="GO:0005886">
    <property type="term" value="C:plasma membrane"/>
    <property type="evidence" value="ECO:0007669"/>
    <property type="project" value="UniProtKB-SubCell"/>
</dbReference>
<evidence type="ECO:0000256" key="1">
    <source>
        <dbReference type="ARBA" id="ARBA00004202"/>
    </source>
</evidence>
<dbReference type="RefSeq" id="WP_161111880.1">
    <property type="nucleotide sequence ID" value="NZ_WWHY01000001.1"/>
</dbReference>
<evidence type="ECO:0000256" key="2">
    <source>
        <dbReference type="ARBA" id="ARBA00022448"/>
    </source>
</evidence>
<evidence type="ECO:0000313" key="7">
    <source>
        <dbReference type="EMBL" id="MYR35074.1"/>
    </source>
</evidence>
<comment type="caution">
    <text evidence="7">The sequence shown here is derived from an EMBL/GenBank/DDBJ whole genome shotgun (WGS) entry which is preliminary data.</text>
</comment>
<dbReference type="Pfam" id="PF00005">
    <property type="entry name" value="ABC_tran"/>
    <property type="match status" value="1"/>
</dbReference>
<dbReference type="InterPro" id="IPR027417">
    <property type="entry name" value="P-loop_NTPase"/>
</dbReference>
<dbReference type="PROSITE" id="PS50893">
    <property type="entry name" value="ABC_TRANSPORTER_2"/>
    <property type="match status" value="1"/>
</dbReference>
<dbReference type="Gene3D" id="3.40.50.300">
    <property type="entry name" value="P-loop containing nucleotide triphosphate hydrolases"/>
    <property type="match status" value="1"/>
</dbReference>
<accession>A0A7K2IZ19</accession>
<keyword evidence="3" id="KW-0547">Nucleotide-binding</keyword>
<evidence type="ECO:0000259" key="6">
    <source>
        <dbReference type="PROSITE" id="PS50893"/>
    </source>
</evidence>
<evidence type="ECO:0000256" key="4">
    <source>
        <dbReference type="ARBA" id="ARBA00022840"/>
    </source>
</evidence>
<dbReference type="EMBL" id="WWHY01000001">
    <property type="protein sequence ID" value="MYR35074.1"/>
    <property type="molecule type" value="Genomic_DNA"/>
</dbReference>
<dbReference type="GO" id="GO:0005524">
    <property type="term" value="F:ATP binding"/>
    <property type="evidence" value="ECO:0007669"/>
    <property type="project" value="UniProtKB-KW"/>
</dbReference>
<dbReference type="PANTHER" id="PTHR42711:SF19">
    <property type="entry name" value="DOXORUBICIN RESISTANCE ATP-BINDING PROTEIN DRRA"/>
    <property type="match status" value="1"/>
</dbReference>
<evidence type="ECO:0000313" key="8">
    <source>
        <dbReference type="Proteomes" id="UP000467124"/>
    </source>
</evidence>
<dbReference type="Proteomes" id="UP000467124">
    <property type="component" value="Unassembled WGS sequence"/>
</dbReference>
<reference evidence="7 8" key="1">
    <citation type="journal article" date="2019" name="Nat. Commun.">
        <title>The antimicrobial potential of Streptomyces from insect microbiomes.</title>
        <authorList>
            <person name="Chevrette M.G."/>
            <person name="Carlson C.M."/>
            <person name="Ortega H.E."/>
            <person name="Thomas C."/>
            <person name="Ananiev G.E."/>
            <person name="Barns K.J."/>
            <person name="Book A.J."/>
            <person name="Cagnazzo J."/>
            <person name="Carlos C."/>
            <person name="Flanigan W."/>
            <person name="Grubbs K.J."/>
            <person name="Horn H.A."/>
            <person name="Hoffmann F.M."/>
            <person name="Klassen J.L."/>
            <person name="Knack J.J."/>
            <person name="Lewin G.R."/>
            <person name="McDonald B.R."/>
            <person name="Muller L."/>
            <person name="Melo W.G.P."/>
            <person name="Pinto-Tomas A.A."/>
            <person name="Schmitz A."/>
            <person name="Wendt-Pienkowski E."/>
            <person name="Wildman S."/>
            <person name="Zhao M."/>
            <person name="Zhang F."/>
            <person name="Bugni T.S."/>
            <person name="Andes D.R."/>
            <person name="Pupo M.T."/>
            <person name="Currie C.R."/>
        </authorList>
    </citation>
    <scope>NUCLEOTIDE SEQUENCE [LARGE SCALE GENOMIC DNA]</scope>
    <source>
        <strain evidence="7 8">SID5840</strain>
    </source>
</reference>
<dbReference type="AlphaFoldDB" id="A0A7K2IZ19"/>
<dbReference type="InterPro" id="IPR050763">
    <property type="entry name" value="ABC_transporter_ATP-binding"/>
</dbReference>
<proteinExistence type="predicted"/>
<keyword evidence="5" id="KW-0046">Antibiotic resistance</keyword>
<sequence length="311" mass="33216">MPEHTSVSVTDLRKSYGKRTVLDGLSLQVRRGSRTVVLGPNGAGKSTLLEIVSTLRAPTSGTVVVEGHDVVAHTREARRLIGLVPQANALDPLATPREVLDFQGTVLGLGSRTTGRRSHELLELFDLGEHRDRRISKLSGGTRRKVDLAVALVDSPSLVVLDEPTTGLDPLARMDLWRELERLTSEGEVGTLLISTQDLHEAEVLASDIVVLREGTVVAHDTPDALKNLVGERTLTLTLDSPETTEGLVATGRAGFRTEAEHPTTVRLALPRDPAVLRAALDDIGAVAASVEGIRLAEPSLDDVFAALATG</sequence>
<dbReference type="SUPFAM" id="SSF52540">
    <property type="entry name" value="P-loop containing nucleoside triphosphate hydrolases"/>
    <property type="match status" value="1"/>
</dbReference>
<dbReference type="InterPro" id="IPR003593">
    <property type="entry name" value="AAA+_ATPase"/>
</dbReference>
<keyword evidence="4 7" id="KW-0067">ATP-binding</keyword>
<dbReference type="SMART" id="SM00382">
    <property type="entry name" value="AAA"/>
    <property type="match status" value="1"/>
</dbReference>
<evidence type="ECO:0000256" key="3">
    <source>
        <dbReference type="ARBA" id="ARBA00022741"/>
    </source>
</evidence>
<dbReference type="GO" id="GO:0016887">
    <property type="term" value="F:ATP hydrolysis activity"/>
    <property type="evidence" value="ECO:0007669"/>
    <property type="project" value="InterPro"/>
</dbReference>
<keyword evidence="2" id="KW-0813">Transport</keyword>
<organism evidence="7 8">
    <name type="scientific">Nocardiopsis alba</name>
    <dbReference type="NCBI Taxonomy" id="53437"/>
    <lineage>
        <taxon>Bacteria</taxon>
        <taxon>Bacillati</taxon>
        <taxon>Actinomycetota</taxon>
        <taxon>Actinomycetes</taxon>
        <taxon>Streptosporangiales</taxon>
        <taxon>Nocardiopsidaceae</taxon>
        <taxon>Nocardiopsis</taxon>
    </lineage>
</organism>
<comment type="subcellular location">
    <subcellularLocation>
        <location evidence="1">Cell membrane</location>
        <topology evidence="1">Peripheral membrane protein</topology>
    </subcellularLocation>
</comment>
<evidence type="ECO:0000256" key="5">
    <source>
        <dbReference type="ARBA" id="ARBA00023251"/>
    </source>
</evidence>
<protein>
    <submittedName>
        <fullName evidence="7">ATP-binding cassette domain-containing protein</fullName>
    </submittedName>
</protein>
<gene>
    <name evidence="7" type="ORF">GTW20_23135</name>
</gene>
<dbReference type="PANTHER" id="PTHR42711">
    <property type="entry name" value="ABC TRANSPORTER ATP-BINDING PROTEIN"/>
    <property type="match status" value="1"/>
</dbReference>
<dbReference type="InterPro" id="IPR003439">
    <property type="entry name" value="ABC_transporter-like_ATP-bd"/>
</dbReference>
<dbReference type="GO" id="GO:0046677">
    <property type="term" value="P:response to antibiotic"/>
    <property type="evidence" value="ECO:0007669"/>
    <property type="project" value="UniProtKB-KW"/>
</dbReference>
<feature type="domain" description="ABC transporter" evidence="6">
    <location>
        <begin position="7"/>
        <end position="239"/>
    </location>
</feature>
<name>A0A7K2IZ19_9ACTN</name>